<name>A0A430R4N4_THESC</name>
<sequence length="66" mass="7053">PIALQVCQRFGPEGPRCLQGYFRARLKGPLRGDPLAPCRGLEGVSLRTCAAVQGLRLYGASNPWGG</sequence>
<dbReference type="EMBL" id="PELM01000246">
    <property type="protein sequence ID" value="RTH02271.1"/>
    <property type="molecule type" value="Genomic_DNA"/>
</dbReference>
<evidence type="ECO:0000313" key="2">
    <source>
        <dbReference type="Proteomes" id="UP000288082"/>
    </source>
</evidence>
<reference evidence="1 2" key="1">
    <citation type="journal article" date="2019" name="Extremophiles">
        <title>Biogeography of thermophiles and predominance of Thermus scotoductus in domestic water heaters.</title>
        <authorList>
            <person name="Wilpiszeski R.L."/>
            <person name="Zhang Z."/>
            <person name="House C.H."/>
        </authorList>
    </citation>
    <scope>NUCLEOTIDE SEQUENCE [LARGE SCALE GENOMIC DNA]</scope>
    <source>
        <strain evidence="1 2">38_S38</strain>
    </source>
</reference>
<proteinExistence type="predicted"/>
<organism evidence="1 2">
    <name type="scientific">Thermus scotoductus</name>
    <dbReference type="NCBI Taxonomy" id="37636"/>
    <lineage>
        <taxon>Bacteria</taxon>
        <taxon>Thermotogati</taxon>
        <taxon>Deinococcota</taxon>
        <taxon>Deinococci</taxon>
        <taxon>Thermales</taxon>
        <taxon>Thermaceae</taxon>
        <taxon>Thermus</taxon>
    </lineage>
</organism>
<gene>
    <name evidence="1" type="ORF">CSW50_07945</name>
</gene>
<dbReference type="AlphaFoldDB" id="A0A430R4N4"/>
<dbReference type="Proteomes" id="UP000288082">
    <property type="component" value="Unassembled WGS sequence"/>
</dbReference>
<evidence type="ECO:0000313" key="1">
    <source>
        <dbReference type="EMBL" id="RTH02271.1"/>
    </source>
</evidence>
<comment type="caution">
    <text evidence="1">The sequence shown here is derived from an EMBL/GenBank/DDBJ whole genome shotgun (WGS) entry which is preliminary data.</text>
</comment>
<protein>
    <submittedName>
        <fullName evidence="1">Uncharacterized protein</fullName>
    </submittedName>
</protein>
<feature type="non-terminal residue" evidence="1">
    <location>
        <position position="1"/>
    </location>
</feature>
<accession>A0A430R4N4</accession>